<name>A0A0E9Q969_ANGAN</name>
<accession>A0A0E9Q969</accession>
<protein>
    <submittedName>
        <fullName evidence="1">Uncharacterized protein</fullName>
    </submittedName>
</protein>
<dbReference type="AlphaFoldDB" id="A0A0E9Q969"/>
<evidence type="ECO:0000313" key="1">
    <source>
        <dbReference type="EMBL" id="JAH13082.1"/>
    </source>
</evidence>
<reference evidence="1" key="1">
    <citation type="submission" date="2014-11" db="EMBL/GenBank/DDBJ databases">
        <authorList>
            <person name="Amaro Gonzalez C."/>
        </authorList>
    </citation>
    <scope>NUCLEOTIDE SEQUENCE</scope>
</reference>
<proteinExistence type="predicted"/>
<sequence>MCKTIRCGTVLYFSLNAFTRSYNTDESIKVTNNIYIQYQSLLPFGFCWYQCKLTVMRVVSFQL</sequence>
<organism evidence="1">
    <name type="scientific">Anguilla anguilla</name>
    <name type="common">European freshwater eel</name>
    <name type="synonym">Muraena anguilla</name>
    <dbReference type="NCBI Taxonomy" id="7936"/>
    <lineage>
        <taxon>Eukaryota</taxon>
        <taxon>Metazoa</taxon>
        <taxon>Chordata</taxon>
        <taxon>Craniata</taxon>
        <taxon>Vertebrata</taxon>
        <taxon>Euteleostomi</taxon>
        <taxon>Actinopterygii</taxon>
        <taxon>Neopterygii</taxon>
        <taxon>Teleostei</taxon>
        <taxon>Anguilliformes</taxon>
        <taxon>Anguillidae</taxon>
        <taxon>Anguilla</taxon>
    </lineage>
</organism>
<dbReference type="EMBL" id="GBXM01095495">
    <property type="protein sequence ID" value="JAH13082.1"/>
    <property type="molecule type" value="Transcribed_RNA"/>
</dbReference>
<reference evidence="1" key="2">
    <citation type="journal article" date="2015" name="Fish Shellfish Immunol.">
        <title>Early steps in the European eel (Anguilla anguilla)-Vibrio vulnificus interaction in the gills: Role of the RtxA13 toxin.</title>
        <authorList>
            <person name="Callol A."/>
            <person name="Pajuelo D."/>
            <person name="Ebbesson L."/>
            <person name="Teles M."/>
            <person name="MacKenzie S."/>
            <person name="Amaro C."/>
        </authorList>
    </citation>
    <scope>NUCLEOTIDE SEQUENCE</scope>
</reference>